<evidence type="ECO:0000256" key="1">
    <source>
        <dbReference type="ARBA" id="ARBA00004651"/>
    </source>
</evidence>
<keyword evidence="11" id="KW-1185">Reference proteome</keyword>
<feature type="transmembrane region" description="Helical" evidence="8">
    <location>
        <begin position="104"/>
        <end position="126"/>
    </location>
</feature>
<keyword evidence="4" id="KW-1003">Cell membrane</keyword>
<evidence type="ECO:0000256" key="4">
    <source>
        <dbReference type="ARBA" id="ARBA00022475"/>
    </source>
</evidence>
<feature type="transmembrane region" description="Helical" evidence="8">
    <location>
        <begin position="375"/>
        <end position="393"/>
    </location>
</feature>
<dbReference type="RefSeq" id="WP_069313382.1">
    <property type="nucleotide sequence ID" value="NZ_MDTU01000001.1"/>
</dbReference>
<sequence>MGATPSRNRAKLTLFVAVIAVIAAAIETDLFIPSLPAMQSYYSASSDQIQLLISMNFLGLCISSLFYGPLSDSYGRKPILLLGLVIFTIGALGCLFSPSLNGIIFWRFIEGVGSSTCFVVPGAMIFDLYSKEEAARILGILNSIITVVMAGSPLAGGFIHVQFGWRANFLFLALIAVLALILAVFLIKESLHKEDRAPLHIKSILKGYYRLITNTESLGYLLIICCAFGAYMVYISGLSLIFVNHLHISEAVFPYYQGAVLLAFALVSVLCGRIIHFLGMKKALHYSTIALAIGATLLLLTGLFAPNSAILTTVTMSIFAGGIALMITIVFGNYMEVIPEVKGIASALCNAFRLCSAALFVALAGMLFTGTITPVAIFIFTLAVISTIILVWLQWNKLHHASETAS</sequence>
<feature type="transmembrane region" description="Helical" evidence="8">
    <location>
        <begin position="49"/>
        <end position="67"/>
    </location>
</feature>
<dbReference type="CDD" id="cd17320">
    <property type="entry name" value="MFS_MdfA_MDR_like"/>
    <property type="match status" value="1"/>
</dbReference>
<gene>
    <name evidence="10" type="ORF">BGC07_12515</name>
</gene>
<evidence type="ECO:0000256" key="7">
    <source>
        <dbReference type="ARBA" id="ARBA00023136"/>
    </source>
</evidence>
<proteinExistence type="inferred from homology"/>
<dbReference type="InterPro" id="IPR004812">
    <property type="entry name" value="Efflux_drug-R_Bcr/CmlA"/>
</dbReference>
<dbReference type="PROSITE" id="PS50850">
    <property type="entry name" value="MFS"/>
    <property type="match status" value="1"/>
</dbReference>
<keyword evidence="6 8" id="KW-1133">Transmembrane helix</keyword>
<feature type="transmembrane region" description="Helical" evidence="8">
    <location>
        <begin position="218"/>
        <end position="243"/>
    </location>
</feature>
<dbReference type="SUPFAM" id="SSF103473">
    <property type="entry name" value="MFS general substrate transporter"/>
    <property type="match status" value="1"/>
</dbReference>
<feature type="transmembrane region" description="Helical" evidence="8">
    <location>
        <begin position="169"/>
        <end position="187"/>
    </location>
</feature>
<evidence type="ECO:0000256" key="3">
    <source>
        <dbReference type="ARBA" id="ARBA00022448"/>
    </source>
</evidence>
<dbReference type="InterPro" id="IPR036259">
    <property type="entry name" value="MFS_trans_sf"/>
</dbReference>
<evidence type="ECO:0000256" key="6">
    <source>
        <dbReference type="ARBA" id="ARBA00022989"/>
    </source>
</evidence>
<dbReference type="PANTHER" id="PTHR23502:SF132">
    <property type="entry name" value="POLYAMINE TRANSPORTER 2-RELATED"/>
    <property type="match status" value="1"/>
</dbReference>
<keyword evidence="5 8" id="KW-0812">Transmembrane</keyword>
<keyword evidence="7 8" id="KW-0472">Membrane</keyword>
<evidence type="ECO:0000256" key="8">
    <source>
        <dbReference type="RuleBase" id="RU365088"/>
    </source>
</evidence>
<feature type="transmembrane region" description="Helical" evidence="8">
    <location>
        <begin position="310"/>
        <end position="335"/>
    </location>
</feature>
<name>A0ABX3A4P4_9GAMM</name>
<dbReference type="Pfam" id="PF07690">
    <property type="entry name" value="MFS_1"/>
    <property type="match status" value="1"/>
</dbReference>
<dbReference type="Gene3D" id="1.20.1720.10">
    <property type="entry name" value="Multidrug resistance protein D"/>
    <property type="match status" value="1"/>
</dbReference>
<feature type="transmembrane region" description="Helical" evidence="8">
    <location>
        <begin position="347"/>
        <end position="369"/>
    </location>
</feature>
<evidence type="ECO:0000313" key="11">
    <source>
        <dbReference type="Proteomes" id="UP000094329"/>
    </source>
</evidence>
<evidence type="ECO:0000259" key="9">
    <source>
        <dbReference type="PROSITE" id="PS50850"/>
    </source>
</evidence>
<comment type="subcellular location">
    <subcellularLocation>
        <location evidence="8">Cell inner membrane</location>
        <topology evidence="8">Multi-pass membrane protein</topology>
    </subcellularLocation>
    <subcellularLocation>
        <location evidence="1">Cell membrane</location>
        <topology evidence="1">Multi-pass membrane protein</topology>
    </subcellularLocation>
</comment>
<dbReference type="EMBL" id="MDTU01000001">
    <property type="protein sequence ID" value="ODN43584.1"/>
    <property type="molecule type" value="Genomic_DNA"/>
</dbReference>
<evidence type="ECO:0000256" key="2">
    <source>
        <dbReference type="ARBA" id="ARBA00006236"/>
    </source>
</evidence>
<reference evidence="10 11" key="1">
    <citation type="submission" date="2016-08" db="EMBL/GenBank/DDBJ databases">
        <title>Draft genome sequence of Candidatus Piscirickettsia litoralis, from seawater.</title>
        <authorList>
            <person name="Wan X."/>
            <person name="Lee A.J."/>
            <person name="Hou S."/>
            <person name="Donachie S.P."/>
        </authorList>
    </citation>
    <scope>NUCLEOTIDE SEQUENCE [LARGE SCALE GENOMIC DNA]</scope>
    <source>
        <strain evidence="10 11">Y2</strain>
    </source>
</reference>
<dbReference type="Proteomes" id="UP000094329">
    <property type="component" value="Unassembled WGS sequence"/>
</dbReference>
<dbReference type="NCBIfam" id="TIGR00710">
    <property type="entry name" value="efflux_Bcr_CflA"/>
    <property type="match status" value="1"/>
</dbReference>
<comment type="similarity">
    <text evidence="2 8">Belongs to the major facilitator superfamily. Bcr/CmlA family.</text>
</comment>
<dbReference type="InterPro" id="IPR020846">
    <property type="entry name" value="MFS_dom"/>
</dbReference>
<feature type="transmembrane region" description="Helical" evidence="8">
    <location>
        <begin position="138"/>
        <end position="163"/>
    </location>
</feature>
<comment type="caution">
    <text evidence="10">The sequence shown here is derived from an EMBL/GenBank/DDBJ whole genome shotgun (WGS) entry which is preliminary data.</text>
</comment>
<feature type="transmembrane region" description="Helical" evidence="8">
    <location>
        <begin position="255"/>
        <end position="276"/>
    </location>
</feature>
<keyword evidence="8" id="KW-0997">Cell inner membrane</keyword>
<comment type="caution">
    <text evidence="8">Lacks conserved residue(s) required for the propagation of feature annotation.</text>
</comment>
<feature type="transmembrane region" description="Helical" evidence="8">
    <location>
        <begin position="79"/>
        <end position="98"/>
    </location>
</feature>
<feature type="transmembrane region" description="Helical" evidence="8">
    <location>
        <begin position="283"/>
        <end position="304"/>
    </location>
</feature>
<feature type="domain" description="Major facilitator superfamily (MFS) profile" evidence="9">
    <location>
        <begin position="13"/>
        <end position="399"/>
    </location>
</feature>
<dbReference type="InterPro" id="IPR011701">
    <property type="entry name" value="MFS"/>
</dbReference>
<evidence type="ECO:0000313" key="10">
    <source>
        <dbReference type="EMBL" id="ODN43584.1"/>
    </source>
</evidence>
<organism evidence="10 11">
    <name type="scientific">Piscirickettsia litoralis</name>
    <dbReference type="NCBI Taxonomy" id="1891921"/>
    <lineage>
        <taxon>Bacteria</taxon>
        <taxon>Pseudomonadati</taxon>
        <taxon>Pseudomonadota</taxon>
        <taxon>Gammaproteobacteria</taxon>
        <taxon>Thiotrichales</taxon>
        <taxon>Piscirickettsiaceae</taxon>
        <taxon>Piscirickettsia</taxon>
    </lineage>
</organism>
<accession>A0ABX3A4P4</accession>
<protein>
    <recommendedName>
        <fullName evidence="8">Bcr/CflA family efflux transporter</fullName>
    </recommendedName>
</protein>
<dbReference type="PANTHER" id="PTHR23502">
    <property type="entry name" value="MAJOR FACILITATOR SUPERFAMILY"/>
    <property type="match status" value="1"/>
</dbReference>
<evidence type="ECO:0000256" key="5">
    <source>
        <dbReference type="ARBA" id="ARBA00022692"/>
    </source>
</evidence>
<keyword evidence="3 8" id="KW-0813">Transport</keyword>